<evidence type="ECO:0000313" key="2">
    <source>
        <dbReference type="EMBL" id="KAL0471134.1"/>
    </source>
</evidence>
<gene>
    <name evidence="2" type="ORF">QR685DRAFT_525566</name>
</gene>
<evidence type="ECO:0000313" key="3">
    <source>
        <dbReference type="Proteomes" id="UP001451303"/>
    </source>
</evidence>
<dbReference type="EMBL" id="JAVLET010000004">
    <property type="protein sequence ID" value="KAL0471134.1"/>
    <property type="molecule type" value="Genomic_DNA"/>
</dbReference>
<comment type="caution">
    <text evidence="2">The sequence shown here is derived from an EMBL/GenBank/DDBJ whole genome shotgun (WGS) entry which is preliminary data.</text>
</comment>
<dbReference type="Proteomes" id="UP001451303">
    <property type="component" value="Unassembled WGS sequence"/>
</dbReference>
<organism evidence="2 3">
    <name type="scientific">Neurospora intermedia</name>
    <dbReference type="NCBI Taxonomy" id="5142"/>
    <lineage>
        <taxon>Eukaryota</taxon>
        <taxon>Fungi</taxon>
        <taxon>Dikarya</taxon>
        <taxon>Ascomycota</taxon>
        <taxon>Pezizomycotina</taxon>
        <taxon>Sordariomycetes</taxon>
        <taxon>Sordariomycetidae</taxon>
        <taxon>Sordariales</taxon>
        <taxon>Sordariaceae</taxon>
        <taxon>Neurospora</taxon>
    </lineage>
</organism>
<evidence type="ECO:0000256" key="1">
    <source>
        <dbReference type="SAM" id="MobiDB-lite"/>
    </source>
</evidence>
<reference evidence="2 3" key="1">
    <citation type="submission" date="2023-09" db="EMBL/GenBank/DDBJ databases">
        <title>Multi-omics analysis of a traditional fermented food reveals byproduct-associated fungal strains for waste-to-food upcycling.</title>
        <authorList>
            <consortium name="Lawrence Berkeley National Laboratory"/>
            <person name="Rekdal V.M."/>
            <person name="Villalobos-Escobedo J.M."/>
            <person name="Rodriguez-Valeron N."/>
            <person name="Garcia M.O."/>
            <person name="Vasquez D.P."/>
            <person name="Damayanti I."/>
            <person name="Sorensen P.M."/>
            <person name="Baidoo E.E."/>
            <person name="De Carvalho A.C."/>
            <person name="Riley R."/>
            <person name="Lipzen A."/>
            <person name="He G."/>
            <person name="Yan M."/>
            <person name="Haridas S."/>
            <person name="Daum C."/>
            <person name="Yoshinaga Y."/>
            <person name="Ng V."/>
            <person name="Grigoriev I.V."/>
            <person name="Munk R."/>
            <person name="Nuraida L."/>
            <person name="Wijaya C.H."/>
            <person name="Morales P.-C."/>
            <person name="Keasling J.D."/>
        </authorList>
    </citation>
    <scope>NUCLEOTIDE SEQUENCE [LARGE SCALE GENOMIC DNA]</scope>
    <source>
        <strain evidence="2 3">FGSC 2613</strain>
    </source>
</reference>
<accession>A0ABR3DEM6</accession>
<protein>
    <submittedName>
        <fullName evidence="2">Uncharacterized protein</fullName>
    </submittedName>
</protein>
<proteinExistence type="predicted"/>
<keyword evidence="3" id="KW-1185">Reference proteome</keyword>
<feature type="region of interest" description="Disordered" evidence="1">
    <location>
        <begin position="49"/>
        <end position="97"/>
    </location>
</feature>
<feature type="compositionally biased region" description="Basic residues" evidence="1">
    <location>
        <begin position="75"/>
        <end position="84"/>
    </location>
</feature>
<sequence length="97" mass="10719">MIFQPAGSAKCLNLQSEGSPLQTCRVANFALAGHNQTIHQTPANSIANIHPFPSSSRPKLGVGRSDFHRNPPRPSARRQTLRKNRGTDHRHSLYTPL</sequence>
<name>A0ABR3DEM6_NEUIN</name>